<organism evidence="1 2">
    <name type="scientific">Ruminococcus champanellensis (strain DSM 18848 / JCM 17042 / KCTC 15320 / 18P13)</name>
    <dbReference type="NCBI Taxonomy" id="213810"/>
    <lineage>
        <taxon>Bacteria</taxon>
        <taxon>Bacillati</taxon>
        <taxon>Bacillota</taxon>
        <taxon>Clostridia</taxon>
        <taxon>Eubacteriales</taxon>
        <taxon>Oscillospiraceae</taxon>
        <taxon>Ruminococcus</taxon>
    </lineage>
</organism>
<dbReference type="KEGG" id="rch:RUM_05980"/>
<evidence type="ECO:0000313" key="1">
    <source>
        <dbReference type="EMBL" id="CBL16815.1"/>
    </source>
</evidence>
<reference evidence="1" key="1">
    <citation type="submission" date="2010-03" db="EMBL/GenBank/DDBJ databases">
        <title>The genome sequence of Ruminococcus sp. 18P13.</title>
        <authorList>
            <consortium name="metaHIT consortium -- http://www.metahit.eu/"/>
            <person name="Pajon A."/>
            <person name="Turner K."/>
            <person name="Parkhill J."/>
            <person name="Bernalier A."/>
        </authorList>
    </citation>
    <scope>NUCLEOTIDE SEQUENCE [LARGE SCALE GENOMIC DNA]</scope>
    <source>
        <strain evidence="1">Type strain: 18P13</strain>
    </source>
</reference>
<evidence type="ECO:0008006" key="3">
    <source>
        <dbReference type="Google" id="ProtNLM"/>
    </source>
</evidence>
<sequence length="82" mass="8927">MKNFLKDEKTRYFAIGVLAATAGVKFLKSRVFHDGCVKAVAGGMKLREDAAASLTRIKEDAEDIRFDEKAEAACAENCGKEA</sequence>
<dbReference type="PATRIC" id="fig|213810.4.peg.505"/>
<dbReference type="OrthoDB" id="1932911at2"/>
<dbReference type="STRING" id="213810.RUM_05980"/>
<accession>D4LB20</accession>
<reference evidence="1" key="2">
    <citation type="submission" date="2010-03" db="EMBL/GenBank/DDBJ databases">
        <authorList>
            <person name="Pajon A."/>
        </authorList>
    </citation>
    <scope>NUCLEOTIDE SEQUENCE</scope>
    <source>
        <strain evidence="1">Type strain: 18P13</strain>
    </source>
</reference>
<keyword evidence="2" id="KW-1185">Reference proteome</keyword>
<protein>
    <recommendedName>
        <fullName evidence="3">DUF1490 domain-containing protein</fullName>
    </recommendedName>
</protein>
<name>D4LB20_RUMC1</name>
<dbReference type="HOGENOM" id="CLU_151795_4_0_9"/>
<dbReference type="Proteomes" id="UP000007054">
    <property type="component" value="Chromosome"/>
</dbReference>
<evidence type="ECO:0000313" key="2">
    <source>
        <dbReference type="Proteomes" id="UP000007054"/>
    </source>
</evidence>
<dbReference type="AlphaFoldDB" id="D4LB20"/>
<dbReference type="GeneID" id="83155408"/>
<dbReference type="EMBL" id="FP929052">
    <property type="protein sequence ID" value="CBL16815.1"/>
    <property type="molecule type" value="Genomic_DNA"/>
</dbReference>
<dbReference type="BioCyc" id="RCHA213810:RUM_RS02880-MONOMER"/>
<dbReference type="RefSeq" id="WP_015557722.1">
    <property type="nucleotide sequence ID" value="NC_021039.1"/>
</dbReference>
<proteinExistence type="predicted"/>
<gene>
    <name evidence="1" type="ordered locus">RUM_05980</name>
</gene>